<dbReference type="InterPro" id="IPR011051">
    <property type="entry name" value="RmlC_Cupin_sf"/>
</dbReference>
<dbReference type="InterPro" id="IPR014710">
    <property type="entry name" value="RmlC-like_jellyroll"/>
</dbReference>
<dbReference type="Proteomes" id="UP001529180">
    <property type="component" value="Unassembled WGS sequence"/>
</dbReference>
<comment type="caution">
    <text evidence="1">The sequence shown here is derived from an EMBL/GenBank/DDBJ whole genome shotgun (WGS) entry which is preliminary data.</text>
</comment>
<reference evidence="1 2" key="1">
    <citation type="submission" date="2023-03" db="EMBL/GenBank/DDBJ databases">
        <title>Strain FZY0004 represents a novel species in the genus Thalassospira isolated from seawater.</title>
        <authorList>
            <person name="Fu Z.-Y."/>
        </authorList>
    </citation>
    <scope>NUCLEOTIDE SEQUENCE [LARGE SCALE GENOMIC DNA]</scope>
    <source>
        <strain evidence="1 2">FZY0004</strain>
    </source>
</reference>
<dbReference type="EMBL" id="JARSBO010000010">
    <property type="protein sequence ID" value="MDG4721126.1"/>
    <property type="molecule type" value="Genomic_DNA"/>
</dbReference>
<dbReference type="SUPFAM" id="SSF51182">
    <property type="entry name" value="RmlC-like cupins"/>
    <property type="match status" value="1"/>
</dbReference>
<evidence type="ECO:0000313" key="2">
    <source>
        <dbReference type="Proteomes" id="UP001529180"/>
    </source>
</evidence>
<proteinExistence type="predicted"/>
<gene>
    <name evidence="1" type="ORF">P7680_19125</name>
</gene>
<accession>A0ABT6GGA9</accession>
<dbReference type="RefSeq" id="WP_258547940.1">
    <property type="nucleotide sequence ID" value="NZ_JARSBO010000010.1"/>
</dbReference>
<sequence>MNLPVPSETGAVCDRIPESLQREFNRAANNHDIGTQMVSKTDAMTVWHILLAPGQRIAAHCHDKPYFWTVMTDGKGRSRFGDGRVIDIEYRAGDTRFFDLNSDTAFIHDLENTGPSDLIFVTVEFPST</sequence>
<protein>
    <submittedName>
        <fullName evidence="1">Cupin domain-containing protein</fullName>
    </submittedName>
</protein>
<dbReference type="Gene3D" id="2.60.120.10">
    <property type="entry name" value="Jelly Rolls"/>
    <property type="match status" value="1"/>
</dbReference>
<keyword evidence="2" id="KW-1185">Reference proteome</keyword>
<evidence type="ECO:0000313" key="1">
    <source>
        <dbReference type="EMBL" id="MDG4721126.1"/>
    </source>
</evidence>
<name>A0ABT6GGA9_9PROT</name>
<organism evidence="1 2">
    <name type="scientific">Thalassospira aquimaris</name>
    <dbReference type="NCBI Taxonomy" id="3037796"/>
    <lineage>
        <taxon>Bacteria</taxon>
        <taxon>Pseudomonadati</taxon>
        <taxon>Pseudomonadota</taxon>
        <taxon>Alphaproteobacteria</taxon>
        <taxon>Rhodospirillales</taxon>
        <taxon>Thalassospiraceae</taxon>
        <taxon>Thalassospira</taxon>
    </lineage>
</organism>